<reference evidence="2" key="2">
    <citation type="journal article" date="2014" name="Nat. Commun.">
        <title>The emerging biofuel crop Camelina sativa retains a highly undifferentiated hexaploid genome structure.</title>
        <authorList>
            <person name="Kagale S."/>
            <person name="Koh C."/>
            <person name="Nixon J."/>
            <person name="Bollina V."/>
            <person name="Clarke W.E."/>
            <person name="Tuteja R."/>
            <person name="Spillane C."/>
            <person name="Robinson S.J."/>
            <person name="Links M.G."/>
            <person name="Clarke C."/>
            <person name="Higgins E.E."/>
            <person name="Huebert T."/>
            <person name="Sharpe A.G."/>
            <person name="Parkin I.A."/>
        </authorList>
    </citation>
    <scope>NUCLEOTIDE SEQUENCE [LARGE SCALE GENOMIC DNA]</scope>
    <source>
        <strain evidence="2">r\DH55</strain>
    </source>
</reference>
<evidence type="ECO:0000313" key="2">
    <source>
        <dbReference type="Proteomes" id="UP000694864"/>
    </source>
</evidence>
<reference evidence="3 4" key="3">
    <citation type="submission" date="2025-05" db="UniProtKB">
        <authorList>
            <consortium name="RefSeq"/>
        </authorList>
    </citation>
    <scope>IDENTIFICATION</scope>
    <source>
        <tissue evidence="3 4">Leaf</tissue>
    </source>
</reference>
<dbReference type="Proteomes" id="UP000694864">
    <property type="component" value="Chromosome 11"/>
</dbReference>
<evidence type="ECO:0000256" key="1">
    <source>
        <dbReference type="SAM" id="MobiDB-lite"/>
    </source>
</evidence>
<dbReference type="RefSeq" id="XP_010440637.1">
    <property type="nucleotide sequence ID" value="XM_010442335.2"/>
</dbReference>
<protein>
    <submittedName>
        <fullName evidence="3 4">Uncharacterized protein LOC104723895</fullName>
    </submittedName>
</protein>
<gene>
    <name evidence="3 4" type="primary">LOC104723895</name>
</gene>
<name>A0ABM0UG32_CAMSA</name>
<organism evidence="2 3">
    <name type="scientific">Camelina sativa</name>
    <name type="common">False flax</name>
    <name type="synonym">Myagrum sativum</name>
    <dbReference type="NCBI Taxonomy" id="90675"/>
    <lineage>
        <taxon>Eukaryota</taxon>
        <taxon>Viridiplantae</taxon>
        <taxon>Streptophyta</taxon>
        <taxon>Embryophyta</taxon>
        <taxon>Tracheophyta</taxon>
        <taxon>Spermatophyta</taxon>
        <taxon>Magnoliopsida</taxon>
        <taxon>eudicotyledons</taxon>
        <taxon>Gunneridae</taxon>
        <taxon>Pentapetalae</taxon>
        <taxon>rosids</taxon>
        <taxon>malvids</taxon>
        <taxon>Brassicales</taxon>
        <taxon>Brassicaceae</taxon>
        <taxon>Camelineae</taxon>
        <taxon>Camelina</taxon>
    </lineage>
</organism>
<evidence type="ECO:0000313" key="4">
    <source>
        <dbReference type="RefSeq" id="XP_019088798.1"/>
    </source>
</evidence>
<sequence>MPFYGPNSQGGCRVGGFSSGRGGAHRGGGHGGGGNRGNVVAVVGNIAGGIRDFVSQATFLKDSSLILEEDEEIEEQHRKALEEFPSDFA</sequence>
<evidence type="ECO:0000313" key="3">
    <source>
        <dbReference type="RefSeq" id="XP_010440637.1"/>
    </source>
</evidence>
<proteinExistence type="predicted"/>
<accession>A0ABM0UG32</accession>
<feature type="region of interest" description="Disordered" evidence="1">
    <location>
        <begin position="1"/>
        <end position="36"/>
    </location>
</feature>
<reference evidence="2" key="1">
    <citation type="journal article" date="1997" name="Nucleic Acids Res.">
        <title>tRNAscan-SE: a program for improved detection of transfer RNA genes in genomic sequence.</title>
        <authorList>
            <person name="Lowe T.M."/>
            <person name="Eddy S.R."/>
        </authorList>
    </citation>
    <scope>NUCLEOTIDE SEQUENCE [LARGE SCALE GENOMIC DNA]</scope>
    <source>
        <strain evidence="2">r\DH55</strain>
    </source>
</reference>
<dbReference type="RefSeq" id="XP_019088798.1">
    <property type="nucleotide sequence ID" value="XM_019233253.1"/>
</dbReference>
<dbReference type="GeneID" id="104723895"/>
<feature type="compositionally biased region" description="Gly residues" evidence="1">
    <location>
        <begin position="12"/>
        <end position="22"/>
    </location>
</feature>
<keyword evidence="2" id="KW-1185">Reference proteome</keyword>